<protein>
    <submittedName>
        <fullName evidence="1">H6 family homeobox 4</fullName>
    </submittedName>
</protein>
<evidence type="ECO:0000313" key="1">
    <source>
        <dbReference type="EMBL" id="SBQ54598.1"/>
    </source>
</evidence>
<organism evidence="1">
    <name type="scientific">Nothobranchius korthausae</name>
    <dbReference type="NCBI Taxonomy" id="1143690"/>
    <lineage>
        <taxon>Eukaryota</taxon>
        <taxon>Metazoa</taxon>
        <taxon>Chordata</taxon>
        <taxon>Craniata</taxon>
        <taxon>Vertebrata</taxon>
        <taxon>Euteleostomi</taxon>
        <taxon>Actinopterygii</taxon>
        <taxon>Neopterygii</taxon>
        <taxon>Teleostei</taxon>
        <taxon>Neoteleostei</taxon>
        <taxon>Acanthomorphata</taxon>
        <taxon>Ovalentaria</taxon>
        <taxon>Atherinomorphae</taxon>
        <taxon>Cyprinodontiformes</taxon>
        <taxon>Nothobranchiidae</taxon>
        <taxon>Nothobranchius</taxon>
    </lineage>
</organism>
<feature type="non-terminal residue" evidence="1">
    <location>
        <position position="1"/>
    </location>
</feature>
<name>A0A1A8F708_9TELE</name>
<reference evidence="1" key="1">
    <citation type="submission" date="2016-05" db="EMBL/GenBank/DDBJ databases">
        <authorList>
            <person name="Lavstsen T."/>
            <person name="Jespersen J.S."/>
        </authorList>
    </citation>
    <scope>NUCLEOTIDE SEQUENCE</scope>
    <source>
        <tissue evidence="1">Brain</tissue>
    </source>
</reference>
<keyword evidence="1" id="KW-0238">DNA-binding</keyword>
<sequence>VRLVTSPSLGSRWRWGSSRPCTRRAACWAGACCRCRCRWCTRAAARLTSASPTPASTSACTTATD</sequence>
<dbReference type="GO" id="GO:0003677">
    <property type="term" value="F:DNA binding"/>
    <property type="evidence" value="ECO:0007669"/>
    <property type="project" value="UniProtKB-KW"/>
</dbReference>
<gene>
    <name evidence="1" type="primary">HMX4</name>
</gene>
<dbReference type="EMBL" id="HAEB01008071">
    <property type="protein sequence ID" value="SBQ54598.1"/>
    <property type="molecule type" value="Transcribed_RNA"/>
</dbReference>
<reference evidence="1" key="2">
    <citation type="submission" date="2016-06" db="EMBL/GenBank/DDBJ databases">
        <title>The genome of a short-lived fish provides insights into sex chromosome evolution and the genetic control of aging.</title>
        <authorList>
            <person name="Reichwald K."/>
            <person name="Felder M."/>
            <person name="Petzold A."/>
            <person name="Koch P."/>
            <person name="Groth M."/>
            <person name="Platzer M."/>
        </authorList>
    </citation>
    <scope>NUCLEOTIDE SEQUENCE</scope>
    <source>
        <tissue evidence="1">Brain</tissue>
    </source>
</reference>
<accession>A0A1A8F708</accession>
<proteinExistence type="predicted"/>
<dbReference type="AlphaFoldDB" id="A0A1A8F708"/>
<keyword evidence="1" id="KW-0371">Homeobox</keyword>
<feature type="non-terminal residue" evidence="1">
    <location>
        <position position="65"/>
    </location>
</feature>